<keyword evidence="1" id="KW-0472">Membrane</keyword>
<evidence type="ECO:0000313" key="2">
    <source>
        <dbReference type="EMBL" id="SMY10619.1"/>
    </source>
</evidence>
<protein>
    <submittedName>
        <fullName evidence="2">Uncharacterized protein</fullName>
    </submittedName>
</protein>
<dbReference type="EMBL" id="FXZM01000001">
    <property type="protein sequence ID" value="SMY10619.1"/>
    <property type="molecule type" value="Genomic_DNA"/>
</dbReference>
<sequence>MVEMSSTDAPVLDDARANHTRLLRGVAAGFFATFVALFSHIAGGGQSPTPLGVGVPLLFAVFVCVVLGGRKASLVRLSASVGISQTVFHWIFEAASRAPSGAVGTTAADAAGASAAQLALHANHVGGVPSGFASAVTGAGASHHAAHGDGAMTAAHIVAAAVTIAVLYRSEVVLRALAGLLRMVGSTFAPLRRLLTDTAMITSPRLHLGTGCEVDTPASLGVIRSTRLDRGPPAGVLAHA</sequence>
<proteinExistence type="predicted"/>
<name>A0A2H1L1A4_9MICO</name>
<keyword evidence="1" id="KW-0812">Transmembrane</keyword>
<evidence type="ECO:0000256" key="1">
    <source>
        <dbReference type="SAM" id="Phobius"/>
    </source>
</evidence>
<evidence type="ECO:0000313" key="3">
    <source>
        <dbReference type="Proteomes" id="UP000234462"/>
    </source>
</evidence>
<dbReference type="AlphaFoldDB" id="A0A2H1L1A4"/>
<organism evidence="2 3">
    <name type="scientific">Brevibacterium jeotgali</name>
    <dbReference type="NCBI Taxonomy" id="1262550"/>
    <lineage>
        <taxon>Bacteria</taxon>
        <taxon>Bacillati</taxon>
        <taxon>Actinomycetota</taxon>
        <taxon>Actinomycetes</taxon>
        <taxon>Micrococcales</taxon>
        <taxon>Brevibacteriaceae</taxon>
        <taxon>Brevibacterium</taxon>
    </lineage>
</organism>
<feature type="transmembrane region" description="Helical" evidence="1">
    <location>
        <begin position="49"/>
        <end position="68"/>
    </location>
</feature>
<dbReference type="Proteomes" id="UP000234462">
    <property type="component" value="Unassembled WGS sequence"/>
</dbReference>
<keyword evidence="3" id="KW-1185">Reference proteome</keyword>
<gene>
    <name evidence="2" type="ORF">BJEO58_00190</name>
</gene>
<reference evidence="3" key="1">
    <citation type="submission" date="2017-03" db="EMBL/GenBank/DDBJ databases">
        <authorList>
            <person name="Monnet C."/>
        </authorList>
    </citation>
    <scope>NUCLEOTIDE SEQUENCE [LARGE SCALE GENOMIC DNA]</scope>
    <source>
        <strain evidence="3">SJ5-8</strain>
    </source>
</reference>
<accession>A0A2H1L1A4</accession>
<feature type="transmembrane region" description="Helical" evidence="1">
    <location>
        <begin position="22"/>
        <end position="43"/>
    </location>
</feature>
<keyword evidence="1" id="KW-1133">Transmembrane helix</keyword>